<reference evidence="2 3" key="1">
    <citation type="submission" date="2020-07" db="EMBL/GenBank/DDBJ databases">
        <title>Genomic Encyclopedia of Type Strains, Phase IV (KMG-IV): sequencing the most valuable type-strain genomes for metagenomic binning, comparative biology and taxonomic classification.</title>
        <authorList>
            <person name="Goeker M."/>
        </authorList>
    </citation>
    <scope>NUCLEOTIDE SEQUENCE [LARGE SCALE GENOMIC DNA]</scope>
    <source>
        <strain evidence="2 3">DSM 17721</strain>
    </source>
</reference>
<feature type="transmembrane region" description="Helical" evidence="1">
    <location>
        <begin position="34"/>
        <end position="51"/>
    </location>
</feature>
<name>A0A7W0HL28_9BACT</name>
<comment type="caution">
    <text evidence="2">The sequence shown here is derived from an EMBL/GenBank/DDBJ whole genome shotgun (WGS) entry which is preliminary data.</text>
</comment>
<protein>
    <submittedName>
        <fullName evidence="2">Uncharacterized protein</fullName>
    </submittedName>
</protein>
<evidence type="ECO:0000256" key="1">
    <source>
        <dbReference type="SAM" id="Phobius"/>
    </source>
</evidence>
<evidence type="ECO:0000313" key="3">
    <source>
        <dbReference type="Proteomes" id="UP000525298"/>
    </source>
</evidence>
<keyword evidence="1" id="KW-0472">Membrane</keyword>
<dbReference type="Proteomes" id="UP000525298">
    <property type="component" value="Unassembled WGS sequence"/>
</dbReference>
<keyword evidence="1" id="KW-1133">Transmembrane helix</keyword>
<organism evidence="2 3">
    <name type="scientific">Desulfosalsimonas propionicica</name>
    <dbReference type="NCBI Taxonomy" id="332175"/>
    <lineage>
        <taxon>Bacteria</taxon>
        <taxon>Pseudomonadati</taxon>
        <taxon>Thermodesulfobacteriota</taxon>
        <taxon>Desulfobacteria</taxon>
        <taxon>Desulfobacterales</taxon>
        <taxon>Desulfosalsimonadaceae</taxon>
        <taxon>Desulfosalsimonas</taxon>
    </lineage>
</organism>
<keyword evidence="1" id="KW-0812">Transmembrane</keyword>
<dbReference type="AlphaFoldDB" id="A0A7W0HL28"/>
<dbReference type="RefSeq" id="WP_181551472.1">
    <property type="nucleotide sequence ID" value="NZ_JACDUS010000005.1"/>
</dbReference>
<gene>
    <name evidence="2" type="ORF">HNR65_002154</name>
</gene>
<evidence type="ECO:0000313" key="2">
    <source>
        <dbReference type="EMBL" id="MBA2881823.1"/>
    </source>
</evidence>
<dbReference type="EMBL" id="JACDUS010000005">
    <property type="protein sequence ID" value="MBA2881823.1"/>
    <property type="molecule type" value="Genomic_DNA"/>
</dbReference>
<proteinExistence type="predicted"/>
<keyword evidence="3" id="KW-1185">Reference proteome</keyword>
<sequence>MVSTADCIPNPSRLESLSKRSNNIYNGLLRGSQFFLMMKVLFLCIGQYLHLKLTIFQIRRMLDKCAPGCENITGCLSAIKDSTVKLRDMHLEFFTSLPKQVSRYNRIYRASVFLLENSLFLLDELVEDCEIGSDQDFRELVKGIAEKF</sequence>
<accession>A0A7W0HL28</accession>